<reference evidence="1 2" key="2">
    <citation type="submission" date="2008-10" db="EMBL/GenBank/DDBJ databases">
        <title>Draft genome sequence of Anaerococcus hydrogenalis (DSM 7454).</title>
        <authorList>
            <person name="Sudarsanam P."/>
            <person name="Ley R."/>
            <person name="Guruge J."/>
            <person name="Turnbaugh P.J."/>
            <person name="Mahowald M."/>
            <person name="Liep D."/>
            <person name="Gordon J."/>
        </authorList>
    </citation>
    <scope>NUCLEOTIDE SEQUENCE [LARGE SCALE GENOMIC DNA]</scope>
    <source>
        <strain evidence="1 2">DSM 7454</strain>
    </source>
</reference>
<dbReference type="AlphaFoldDB" id="B6W6U5"/>
<evidence type="ECO:0000313" key="1">
    <source>
        <dbReference type="EMBL" id="EEB36885.1"/>
    </source>
</evidence>
<sequence>MKIDLVYRRLVTSDLIENQDIGKNLIDAYLNDEVMTIGSFRSTLFYTKDIFRILRLEESQKILSEKENEFIKNTYHTQKNSIIKKTKKKY</sequence>
<name>B6W6U5_9FIRM</name>
<gene>
    <name evidence="1" type="ORF">ANHYDRO_00279</name>
</gene>
<dbReference type="EMBL" id="ABXA01000004">
    <property type="protein sequence ID" value="EEB36885.1"/>
    <property type="molecule type" value="Genomic_DNA"/>
</dbReference>
<dbReference type="STRING" id="561177.ANHYDRO_00279"/>
<organism evidence="1 2">
    <name type="scientific">Anaerococcus hydrogenalis DSM 7454</name>
    <dbReference type="NCBI Taxonomy" id="561177"/>
    <lineage>
        <taxon>Bacteria</taxon>
        <taxon>Bacillati</taxon>
        <taxon>Bacillota</taxon>
        <taxon>Tissierellia</taxon>
        <taxon>Tissierellales</taxon>
        <taxon>Peptoniphilaceae</taxon>
        <taxon>Anaerococcus</taxon>
    </lineage>
</organism>
<proteinExistence type="predicted"/>
<accession>B6W6U5</accession>
<reference evidence="1 2" key="1">
    <citation type="submission" date="2008-09" db="EMBL/GenBank/DDBJ databases">
        <authorList>
            <person name="Fulton L."/>
            <person name="Clifton S."/>
            <person name="Fulton B."/>
            <person name="Xu J."/>
            <person name="Minx P."/>
            <person name="Pepin K.H."/>
            <person name="Johnson M."/>
            <person name="Thiruvilangam P."/>
            <person name="Bhonagiri V."/>
            <person name="Nash W.E."/>
            <person name="Mardis E.R."/>
            <person name="Wilson R.K."/>
        </authorList>
    </citation>
    <scope>NUCLEOTIDE SEQUENCE [LARGE SCALE GENOMIC DNA]</scope>
    <source>
        <strain evidence="1 2">DSM 7454</strain>
    </source>
</reference>
<comment type="caution">
    <text evidence="1">The sequence shown here is derived from an EMBL/GenBank/DDBJ whole genome shotgun (WGS) entry which is preliminary data.</text>
</comment>
<dbReference type="Proteomes" id="UP000005451">
    <property type="component" value="Unassembled WGS sequence"/>
</dbReference>
<protein>
    <submittedName>
        <fullName evidence="1">Uncharacterized protein</fullName>
    </submittedName>
</protein>
<dbReference type="RefSeq" id="WP_004812640.1">
    <property type="nucleotide sequence ID" value="NZ_ABXA01000004.1"/>
</dbReference>
<dbReference type="eggNOG" id="COG2308">
    <property type="taxonomic scope" value="Bacteria"/>
</dbReference>
<evidence type="ECO:0000313" key="2">
    <source>
        <dbReference type="Proteomes" id="UP000005451"/>
    </source>
</evidence>